<feature type="domain" description="Glycosyltransferase 61 catalytic" evidence="4">
    <location>
        <begin position="163"/>
        <end position="333"/>
    </location>
</feature>
<dbReference type="EMBL" id="RJSG01000002">
    <property type="protein sequence ID" value="RNL78821.1"/>
    <property type="molecule type" value="Genomic_DNA"/>
</dbReference>
<keyword evidence="1" id="KW-0328">Glycosyltransferase</keyword>
<dbReference type="PANTHER" id="PTHR20961">
    <property type="entry name" value="GLYCOSYLTRANSFERASE"/>
    <property type="match status" value="1"/>
</dbReference>
<keyword evidence="2 5" id="KW-0808">Transferase</keyword>
<dbReference type="InterPro" id="IPR007657">
    <property type="entry name" value="Glycosyltransferase_61"/>
</dbReference>
<dbReference type="AlphaFoldDB" id="A0A3N0DTH9"/>
<dbReference type="InterPro" id="IPR049625">
    <property type="entry name" value="Glyco_transf_61_cat"/>
</dbReference>
<keyword evidence="3" id="KW-0325">Glycoprotein</keyword>
<proteinExistence type="predicted"/>
<accession>A0A3N0DTH9</accession>
<evidence type="ECO:0000256" key="3">
    <source>
        <dbReference type="ARBA" id="ARBA00023180"/>
    </source>
</evidence>
<comment type="caution">
    <text evidence="5">The sequence shown here is derived from an EMBL/GenBank/DDBJ whole genome shotgun (WGS) entry which is preliminary data.</text>
</comment>
<evidence type="ECO:0000256" key="2">
    <source>
        <dbReference type="ARBA" id="ARBA00022679"/>
    </source>
</evidence>
<organism evidence="5 6">
    <name type="scientific">Nocardioides marmorisolisilvae</name>
    <dbReference type="NCBI Taxonomy" id="1542737"/>
    <lineage>
        <taxon>Bacteria</taxon>
        <taxon>Bacillati</taxon>
        <taxon>Actinomycetota</taxon>
        <taxon>Actinomycetes</taxon>
        <taxon>Propionibacteriales</taxon>
        <taxon>Nocardioidaceae</taxon>
        <taxon>Nocardioides</taxon>
    </lineage>
</organism>
<evidence type="ECO:0000313" key="5">
    <source>
        <dbReference type="EMBL" id="RNL78821.1"/>
    </source>
</evidence>
<name>A0A3N0DTH9_9ACTN</name>
<dbReference type="GO" id="GO:0016757">
    <property type="term" value="F:glycosyltransferase activity"/>
    <property type="evidence" value="ECO:0007669"/>
    <property type="project" value="UniProtKB-KW"/>
</dbReference>
<evidence type="ECO:0000259" key="4">
    <source>
        <dbReference type="Pfam" id="PF04577"/>
    </source>
</evidence>
<evidence type="ECO:0000313" key="6">
    <source>
        <dbReference type="Proteomes" id="UP000277094"/>
    </source>
</evidence>
<gene>
    <name evidence="5" type="ORF">EFL95_07075</name>
</gene>
<dbReference type="Pfam" id="PF04577">
    <property type="entry name" value="Glyco_transf_61"/>
    <property type="match status" value="1"/>
</dbReference>
<reference evidence="5 6" key="1">
    <citation type="submission" date="2018-11" db="EMBL/GenBank/DDBJ databases">
        <authorList>
            <person name="Li F."/>
        </authorList>
    </citation>
    <scope>NUCLEOTIDE SEQUENCE [LARGE SCALE GENOMIC DNA]</scope>
    <source>
        <strain evidence="5 6">KIS18-7</strain>
    </source>
</reference>
<dbReference type="OrthoDB" id="288504at2"/>
<evidence type="ECO:0000256" key="1">
    <source>
        <dbReference type="ARBA" id="ARBA00022676"/>
    </source>
</evidence>
<dbReference type="RefSeq" id="WP_123233323.1">
    <property type="nucleotide sequence ID" value="NZ_RJSG01000002.1"/>
</dbReference>
<protein>
    <submittedName>
        <fullName evidence="5">Glycosyltransferase family 61 protein</fullName>
    </submittedName>
</protein>
<sequence length="400" mass="44115">MVRLSENLRPYFGPLKRAYTVGTRAVSPATVRMSRMRGGWLPDGVAETMEDAAKDGGSFTLARPEETLHRVRPVGVPERYWCFEEALTETVPRVGVLELAGGRVLQPHSVVITAKNRWLWEQCWYFGTTKPRQHPMFLHPFPPPPVDVAGRLGVLASRGDANYYHFLHDVLPRIAVLEQSGVPAPDRWYVPQTTRFQRELLELGGIGADQIINSDEVRHVRAQTLVVPGVPSMIERNPPWVSQLLRQRLVPAGTERVPGRNLYLARRAGLHNRAVLNETEVLALLEPLGFEVVDPGALSVAEQVRTFAEADVIVAPHGASLANLSFCSPGSALLELFPSQSMVADYWKMTCGVEGLEYQYLSGTGPAAGITRGEFVVADITVDLKQLETMVSALLAARGQ</sequence>
<dbReference type="Proteomes" id="UP000277094">
    <property type="component" value="Unassembled WGS sequence"/>
</dbReference>
<keyword evidence="6" id="KW-1185">Reference proteome</keyword>